<name>A0ABR4N1Y4_9FUNG</name>
<comment type="caution">
    <text evidence="3">The sequence shown here is derived from an EMBL/GenBank/DDBJ whole genome shotgun (WGS) entry which is preliminary data.</text>
</comment>
<proteinExistence type="predicted"/>
<dbReference type="SUPFAM" id="SSF54695">
    <property type="entry name" value="POZ domain"/>
    <property type="match status" value="1"/>
</dbReference>
<dbReference type="InterPro" id="IPR000210">
    <property type="entry name" value="BTB/POZ_dom"/>
</dbReference>
<dbReference type="EMBL" id="JADGIZ020000045">
    <property type="protein sequence ID" value="KAL2913520.1"/>
    <property type="molecule type" value="Genomic_DNA"/>
</dbReference>
<keyword evidence="4" id="KW-1185">Reference proteome</keyword>
<evidence type="ECO:0000313" key="3">
    <source>
        <dbReference type="EMBL" id="KAL2913520.1"/>
    </source>
</evidence>
<sequence length="435" mass="46377">MSSSADADADAAAAAAAGGAVTLDVGGRLFATTRATLAAARGSLLARLFDPARAAPALAADARGHYFLDRNPDAFAPVLDFLRARGGGPVLRPPALPRALLERELRFLGIAAPIADDPDAAALQPHPARGLLPAHSAADGSPPLHPQQQHQQQLQLQHLQQQQHPQQQPPVHHHDDGDDGAQTVTAAQAAAAGLPPPGRPSLLPTNTTTVSPANVTTPAAAFKSLTDNWLSFAARRQGFEDSWATSMACRSAPILARAMQAGLLRFTVFIDPNGAFKGVPSQLNASEVDRLFWQDFAASFAAAPPGSAQDFSQSFREHFNVTLTASYPTQTRLPGHVMAVVGAEGKLGQETEAVSWVVFRVKTVRSEQRLLPYVDRTDTDGIVESTVGLVLLLGWELHFNMPETLTASKVQERVKSVVHGVMRNEDVLMSLFLLN</sequence>
<feature type="compositionally biased region" description="Low complexity" evidence="1">
    <location>
        <begin position="181"/>
        <end position="193"/>
    </location>
</feature>
<feature type="region of interest" description="Disordered" evidence="1">
    <location>
        <begin position="119"/>
        <end position="211"/>
    </location>
</feature>
<dbReference type="SMART" id="SM00225">
    <property type="entry name" value="BTB"/>
    <property type="match status" value="1"/>
</dbReference>
<protein>
    <recommendedName>
        <fullName evidence="2">BTB domain-containing protein</fullName>
    </recommendedName>
</protein>
<dbReference type="Proteomes" id="UP001527925">
    <property type="component" value="Unassembled WGS sequence"/>
</dbReference>
<dbReference type="Gene3D" id="3.30.710.10">
    <property type="entry name" value="Potassium Channel Kv1.1, Chain A"/>
    <property type="match status" value="1"/>
</dbReference>
<evidence type="ECO:0000256" key="1">
    <source>
        <dbReference type="SAM" id="MobiDB-lite"/>
    </source>
</evidence>
<evidence type="ECO:0000313" key="4">
    <source>
        <dbReference type="Proteomes" id="UP001527925"/>
    </source>
</evidence>
<organism evidence="3 4">
    <name type="scientific">Polyrhizophydium stewartii</name>
    <dbReference type="NCBI Taxonomy" id="2732419"/>
    <lineage>
        <taxon>Eukaryota</taxon>
        <taxon>Fungi</taxon>
        <taxon>Fungi incertae sedis</taxon>
        <taxon>Chytridiomycota</taxon>
        <taxon>Chytridiomycota incertae sedis</taxon>
        <taxon>Chytridiomycetes</taxon>
        <taxon>Rhizophydiales</taxon>
        <taxon>Rhizophydiales incertae sedis</taxon>
        <taxon>Polyrhizophydium</taxon>
    </lineage>
</organism>
<reference evidence="3 4" key="1">
    <citation type="submission" date="2023-09" db="EMBL/GenBank/DDBJ databases">
        <title>Pangenome analysis of Batrachochytrium dendrobatidis and related Chytrids.</title>
        <authorList>
            <person name="Yacoub M.N."/>
            <person name="Stajich J.E."/>
            <person name="James T.Y."/>
        </authorList>
    </citation>
    <scope>NUCLEOTIDE SEQUENCE [LARGE SCALE GENOMIC DNA]</scope>
    <source>
        <strain evidence="3 4">JEL0888</strain>
    </source>
</reference>
<dbReference type="PANTHER" id="PTHR14499">
    <property type="entry name" value="POTASSIUM CHANNEL TETRAMERIZATION DOMAIN-CONTAINING"/>
    <property type="match status" value="1"/>
</dbReference>
<accession>A0ABR4N1Y4</accession>
<dbReference type="Pfam" id="PF02214">
    <property type="entry name" value="BTB_2"/>
    <property type="match status" value="1"/>
</dbReference>
<dbReference type="PANTHER" id="PTHR14499:SF136">
    <property type="entry name" value="GH08630P"/>
    <property type="match status" value="1"/>
</dbReference>
<gene>
    <name evidence="3" type="ORF">HK105_206980</name>
</gene>
<evidence type="ECO:0000259" key="2">
    <source>
        <dbReference type="SMART" id="SM00225"/>
    </source>
</evidence>
<feature type="domain" description="BTB" evidence="2">
    <location>
        <begin position="19"/>
        <end position="125"/>
    </location>
</feature>
<feature type="compositionally biased region" description="Low complexity" evidence="1">
    <location>
        <begin position="146"/>
        <end position="170"/>
    </location>
</feature>
<dbReference type="InterPro" id="IPR011333">
    <property type="entry name" value="SKP1/BTB/POZ_sf"/>
</dbReference>
<dbReference type="InterPro" id="IPR003131">
    <property type="entry name" value="T1-type_BTB"/>
</dbReference>